<gene>
    <name evidence="2" type="ORF">PNK_0570</name>
</gene>
<accession>A0A0U5JEK7</accession>
<dbReference type="EMBL" id="LN879502">
    <property type="protein sequence ID" value="CUI16198.1"/>
    <property type="molecule type" value="Genomic_DNA"/>
</dbReference>
<dbReference type="Proteomes" id="UP000069902">
    <property type="component" value="Chromosome cPNK"/>
</dbReference>
<sequence>MIRLGKQIVGLLTLATYLLGVSMVEAADTPSSRHWVTTLDPVDHMKASFPHKAIEMTFDIPFKNTPAQGHLHLFSSSTKTGVFLLSALALPSVNEHILEEAAFKQTFETHLVPRLFYSPQLFRRNQTFSSSNNKFKGKPALSFQFSYQDRHGTRILKGIATVKEHTLYTLFYLSSKNQFNEADLQQFIQSFDLEEVAASSAQS</sequence>
<proteinExistence type="predicted"/>
<evidence type="ECO:0000313" key="3">
    <source>
        <dbReference type="Proteomes" id="UP000069902"/>
    </source>
</evidence>
<keyword evidence="3" id="KW-1185">Reference proteome</keyword>
<feature type="signal peptide" evidence="1">
    <location>
        <begin position="1"/>
        <end position="26"/>
    </location>
</feature>
<protein>
    <submittedName>
        <fullName evidence="2">Conserved putative secreted protein</fullName>
    </submittedName>
</protein>
<name>A0A0U5JEK7_9BACT</name>
<evidence type="ECO:0000256" key="1">
    <source>
        <dbReference type="SAM" id="SignalP"/>
    </source>
</evidence>
<dbReference type="PATRIC" id="fig|389348.3.peg.627"/>
<evidence type="ECO:0000313" key="2">
    <source>
        <dbReference type="EMBL" id="CUI16198.1"/>
    </source>
</evidence>
<dbReference type="InParanoid" id="A0A0U5JEK7"/>
<keyword evidence="1" id="KW-0732">Signal</keyword>
<dbReference type="RefSeq" id="WP_032125143.1">
    <property type="nucleotide sequence ID" value="NZ_LN879502.1"/>
</dbReference>
<dbReference type="KEGG" id="pnl:PNK_0570"/>
<dbReference type="AlphaFoldDB" id="A0A0U5JEK7"/>
<reference evidence="3" key="1">
    <citation type="submission" date="2015-09" db="EMBL/GenBank/DDBJ databases">
        <authorList>
            <person name="Bertelli C."/>
        </authorList>
    </citation>
    <scope>NUCLEOTIDE SEQUENCE [LARGE SCALE GENOMIC DNA]</scope>
    <source>
        <strain evidence="3">KNic</strain>
    </source>
</reference>
<organism evidence="2 3">
    <name type="scientific">Candidatus Protochlamydia naegleriophila</name>
    <dbReference type="NCBI Taxonomy" id="389348"/>
    <lineage>
        <taxon>Bacteria</taxon>
        <taxon>Pseudomonadati</taxon>
        <taxon>Chlamydiota</taxon>
        <taxon>Chlamydiia</taxon>
        <taxon>Parachlamydiales</taxon>
        <taxon>Parachlamydiaceae</taxon>
        <taxon>Candidatus Protochlamydia</taxon>
    </lineage>
</organism>
<feature type="chain" id="PRO_5006860439" evidence="1">
    <location>
        <begin position="27"/>
        <end position="203"/>
    </location>
</feature>